<feature type="region of interest" description="Disordered" evidence="1">
    <location>
        <begin position="187"/>
        <end position="250"/>
    </location>
</feature>
<dbReference type="AlphaFoldDB" id="A0A8H6KTW7"/>
<accession>A0A8H6KTW7</accession>
<reference evidence="2" key="1">
    <citation type="journal article" date="2020" name="Phytopathology">
        <title>Genome Sequence Resources of Colletotrichum truncatum, C. plurivorum, C. musicola, and C. sojae: Four Species Pathogenic to Soybean (Glycine max).</title>
        <authorList>
            <person name="Rogerio F."/>
            <person name="Boufleur T.R."/>
            <person name="Ciampi-Guillardi M."/>
            <person name="Sukno S.A."/>
            <person name="Thon M.R."/>
            <person name="Massola Junior N.S."/>
            <person name="Baroncelli R."/>
        </authorList>
    </citation>
    <scope>NUCLEOTIDE SEQUENCE</scope>
    <source>
        <strain evidence="2">LFN00145</strain>
    </source>
</reference>
<evidence type="ECO:0000313" key="2">
    <source>
        <dbReference type="EMBL" id="KAF6836846.1"/>
    </source>
</evidence>
<feature type="region of interest" description="Disordered" evidence="1">
    <location>
        <begin position="152"/>
        <end position="175"/>
    </location>
</feature>
<name>A0A8H6KTW7_9PEZI</name>
<feature type="compositionally biased region" description="Basic and acidic residues" evidence="1">
    <location>
        <begin position="220"/>
        <end position="230"/>
    </location>
</feature>
<sequence>MSQNGSRSPAWAYWSHTTTHQATDERQPRQQTSPSNPRITDIQQQHQDINPDENMVLGWDSLRRWATGKNKKPAKPQWLSPTYSYTPTIQRFSSSSSSSLSTSSSRPHPYSSFSSAQPLNEIPDGLSIYTQGVQETLACALDESPEALKALRRLQREAEKKSRSGKGASDQVLKDLRSWREKKAAAAAAAEFRYDPPRPAPVGGGSRKVDVFSPGGQGDAEVKTKVEERYQIPPLSPLTPLSETVGLGERGRCLTSMRTVSPEGTRAMTSVRDSGVILDEITARDPELSLRESLDLQDGLSEESIGHRTPDARRDLSPESGGLSLSRADYVPRHGGFLDLYVVEDDDLYDASDELVGDEVPEAKIKEAEVVLLQRDTCDEVFALVEQDAQNIPTVVVTDPEGQEETQTAQSPPSDSSSDGPNDEGDAESESSPVSGTSRSPTVDEGDENSKETDSDSNSTVSADDEWCGSYSSDDSIPLASLEAPRLPLVLTQGVDIPPFLPHTANAQGPLAVIRSGLSLDPSTPHAAIQEHIARNTSILRYLGLHLIPVPFITLSESDTDLHEPVLSTQVQETGYTRLLQAIRMVHWDAGLVRDAICFVDGCVHRGAVPAAALRHRHDLLRAFRKMLAEDARRKGYLTSAEHHALDRAGYSFADVLRIPDLPRIATRGLGYRLVEAARAGALDMVRDSGLLMAEGQLLGLLAHNARRKERRRRRAGGVPSRLRECVSAEDVERESWWDEHLEELDAAAREVGGMTEERLDELEDFFASIQSPTPPTTLVEAPPGFGDRRPSLARSDGSFRAENEDVCVKVKEGSIDVAELQSLLEEDGFCFVSAIVEEEESQQVLSPAEEKRSSGVDLGGILVSFPAGDTTSWGVNLGGILES</sequence>
<protein>
    <submittedName>
        <fullName evidence="2">Uncharacterized protein</fullName>
    </submittedName>
</protein>
<feature type="region of interest" description="Disordered" evidence="1">
    <location>
        <begin position="399"/>
        <end position="470"/>
    </location>
</feature>
<evidence type="ECO:0000313" key="3">
    <source>
        <dbReference type="Proteomes" id="UP000654918"/>
    </source>
</evidence>
<organism evidence="2 3">
    <name type="scientific">Colletotrichum plurivorum</name>
    <dbReference type="NCBI Taxonomy" id="2175906"/>
    <lineage>
        <taxon>Eukaryota</taxon>
        <taxon>Fungi</taxon>
        <taxon>Dikarya</taxon>
        <taxon>Ascomycota</taxon>
        <taxon>Pezizomycotina</taxon>
        <taxon>Sordariomycetes</taxon>
        <taxon>Hypocreomycetidae</taxon>
        <taxon>Glomerellales</taxon>
        <taxon>Glomerellaceae</taxon>
        <taxon>Colletotrichum</taxon>
        <taxon>Colletotrichum orchidearum species complex</taxon>
    </lineage>
</organism>
<keyword evidence="3" id="KW-1185">Reference proteome</keyword>
<feature type="compositionally biased region" description="Basic and acidic residues" evidence="1">
    <location>
        <begin position="304"/>
        <end position="317"/>
    </location>
</feature>
<feature type="region of interest" description="Disordered" evidence="1">
    <location>
        <begin position="1"/>
        <end position="53"/>
    </location>
</feature>
<dbReference type="EMBL" id="WIGO01000029">
    <property type="protein sequence ID" value="KAF6836846.1"/>
    <property type="molecule type" value="Genomic_DNA"/>
</dbReference>
<feature type="compositionally biased region" description="Polar residues" evidence="1">
    <location>
        <begin position="29"/>
        <end position="48"/>
    </location>
</feature>
<comment type="caution">
    <text evidence="2">The sequence shown here is derived from an EMBL/GenBank/DDBJ whole genome shotgun (WGS) entry which is preliminary data.</text>
</comment>
<feature type="region of interest" description="Disordered" evidence="1">
    <location>
        <begin position="295"/>
        <end position="328"/>
    </location>
</feature>
<proteinExistence type="predicted"/>
<dbReference type="Proteomes" id="UP000654918">
    <property type="component" value="Unassembled WGS sequence"/>
</dbReference>
<feature type="region of interest" description="Disordered" evidence="1">
    <location>
        <begin position="90"/>
        <end position="123"/>
    </location>
</feature>
<evidence type="ECO:0000256" key="1">
    <source>
        <dbReference type="SAM" id="MobiDB-lite"/>
    </source>
</evidence>
<feature type="compositionally biased region" description="Polar residues" evidence="1">
    <location>
        <begin position="430"/>
        <end position="441"/>
    </location>
</feature>
<gene>
    <name evidence="2" type="ORF">CPLU01_03427</name>
</gene>
<feature type="compositionally biased region" description="Low complexity" evidence="1">
    <location>
        <begin position="93"/>
        <end position="115"/>
    </location>
</feature>